<dbReference type="PROSITE" id="PS00675">
    <property type="entry name" value="SIGMA54_INTERACT_1"/>
    <property type="match status" value="1"/>
</dbReference>
<accession>A0A2L0EZV6</accession>
<dbReference type="Gene3D" id="3.30.450.40">
    <property type="match status" value="1"/>
</dbReference>
<organism evidence="8 9">
    <name type="scientific">Sorangium cellulosum</name>
    <name type="common">Polyangium cellulosum</name>
    <dbReference type="NCBI Taxonomy" id="56"/>
    <lineage>
        <taxon>Bacteria</taxon>
        <taxon>Pseudomonadati</taxon>
        <taxon>Myxococcota</taxon>
        <taxon>Polyangia</taxon>
        <taxon>Polyangiales</taxon>
        <taxon>Polyangiaceae</taxon>
        <taxon>Sorangium</taxon>
    </lineage>
</organism>
<dbReference type="Pfam" id="PF01590">
    <property type="entry name" value="GAF"/>
    <property type="match status" value="1"/>
</dbReference>
<dbReference type="InterPro" id="IPR025662">
    <property type="entry name" value="Sigma_54_int_dom_ATP-bd_1"/>
</dbReference>
<dbReference type="OrthoDB" id="5490232at2"/>
<dbReference type="PROSITE" id="PS00688">
    <property type="entry name" value="SIGMA54_INTERACT_3"/>
    <property type="match status" value="1"/>
</dbReference>
<evidence type="ECO:0000256" key="1">
    <source>
        <dbReference type="ARBA" id="ARBA00022741"/>
    </source>
</evidence>
<dbReference type="SMART" id="SM00065">
    <property type="entry name" value="GAF"/>
    <property type="match status" value="1"/>
</dbReference>
<keyword evidence="5" id="KW-0010">Activator</keyword>
<dbReference type="Gene3D" id="1.10.8.60">
    <property type="match status" value="1"/>
</dbReference>
<dbReference type="CDD" id="cd00009">
    <property type="entry name" value="AAA"/>
    <property type="match status" value="1"/>
</dbReference>
<sequence>MTLLDAVLSLSEATARDEVLQRILRALAQVTAADALSVLAAAEDGSVGVAAQIGLSKAAVGISFRPAEHPRLRRATLADGPIRFLDPSEPDPYSGWLLGSAGEIHPIHACMAVPLRVQGRLAGLLTLDACDPHGLRGLRDEDARVFAGLCAGALRLDAGAAPALAAEARRAPGGPALPGLSAAMQRIEREIAALAPLPVPVLVTGETGVGKELVARALHERSPRASRALVIVNCAAIPAQLVESELFGHRKGAFTGATAARAGKFEAAHGGTLFLDEIGELPLSAQAQLLRALQEGEIQPVGEDRARRVEVRVVAATNRDLRREVAEGRFRADLFHRLWVYPICVPPLRERREDIPALCERFAAELAAELGAERVDFTEPALLALAQGAFPGNVRELKNTVERAVLRRTIAEGKSAAGRRLVLRREDVAPVEAVDAVVAGAPERSGAPLIAPAGEPLWLGEAPRVEPVEPLAETLERARREAFARAFRAAGGNAALAGRLLGLSRSFAYKEAVRLGLVPPPGPRQR</sequence>
<dbReference type="PANTHER" id="PTHR32071:SF117">
    <property type="entry name" value="PTS-DEPENDENT DIHYDROXYACETONE KINASE OPERON REGULATORY PROTEIN-RELATED"/>
    <property type="match status" value="1"/>
</dbReference>
<dbReference type="InterPro" id="IPR025943">
    <property type="entry name" value="Sigma_54_int_dom_ATP-bd_2"/>
</dbReference>
<dbReference type="Proteomes" id="UP000238348">
    <property type="component" value="Chromosome"/>
</dbReference>
<reference evidence="8 9" key="1">
    <citation type="submission" date="2015-09" db="EMBL/GenBank/DDBJ databases">
        <title>Sorangium comparison.</title>
        <authorList>
            <person name="Zaburannyi N."/>
            <person name="Bunk B."/>
            <person name="Overmann J."/>
            <person name="Mueller R."/>
        </authorList>
    </citation>
    <scope>NUCLEOTIDE SEQUENCE [LARGE SCALE GENOMIC DNA]</scope>
    <source>
        <strain evidence="8 9">So ce26</strain>
    </source>
</reference>
<dbReference type="PANTHER" id="PTHR32071">
    <property type="entry name" value="TRANSCRIPTIONAL REGULATORY PROTEIN"/>
    <property type="match status" value="1"/>
</dbReference>
<dbReference type="PROSITE" id="PS50045">
    <property type="entry name" value="SIGMA54_INTERACT_4"/>
    <property type="match status" value="1"/>
</dbReference>
<dbReference type="SUPFAM" id="SSF52540">
    <property type="entry name" value="P-loop containing nucleoside triphosphate hydrolases"/>
    <property type="match status" value="1"/>
</dbReference>
<dbReference type="AlphaFoldDB" id="A0A2L0EZV6"/>
<keyword evidence="6" id="KW-0804">Transcription</keyword>
<dbReference type="InterPro" id="IPR058031">
    <property type="entry name" value="AAA_lid_NorR"/>
</dbReference>
<dbReference type="GO" id="GO:0003677">
    <property type="term" value="F:DNA binding"/>
    <property type="evidence" value="ECO:0007669"/>
    <property type="project" value="UniProtKB-KW"/>
</dbReference>
<protein>
    <submittedName>
        <fullName evidence="8">Transcriptional regulator</fullName>
    </submittedName>
</protein>
<evidence type="ECO:0000256" key="3">
    <source>
        <dbReference type="ARBA" id="ARBA00023015"/>
    </source>
</evidence>
<dbReference type="PROSITE" id="PS00676">
    <property type="entry name" value="SIGMA54_INTERACT_2"/>
    <property type="match status" value="1"/>
</dbReference>
<evidence type="ECO:0000313" key="9">
    <source>
        <dbReference type="Proteomes" id="UP000238348"/>
    </source>
</evidence>
<evidence type="ECO:0000313" key="8">
    <source>
        <dbReference type="EMBL" id="AUX44815.1"/>
    </source>
</evidence>
<dbReference type="InterPro" id="IPR029016">
    <property type="entry name" value="GAF-like_dom_sf"/>
</dbReference>
<evidence type="ECO:0000256" key="5">
    <source>
        <dbReference type="ARBA" id="ARBA00023159"/>
    </source>
</evidence>
<dbReference type="SUPFAM" id="SSF55781">
    <property type="entry name" value="GAF domain-like"/>
    <property type="match status" value="1"/>
</dbReference>
<dbReference type="InterPro" id="IPR027417">
    <property type="entry name" value="P-loop_NTPase"/>
</dbReference>
<dbReference type="Gene3D" id="3.40.50.300">
    <property type="entry name" value="P-loop containing nucleotide triphosphate hydrolases"/>
    <property type="match status" value="1"/>
</dbReference>
<proteinExistence type="predicted"/>
<dbReference type="GO" id="GO:0005524">
    <property type="term" value="F:ATP binding"/>
    <property type="evidence" value="ECO:0007669"/>
    <property type="project" value="UniProtKB-KW"/>
</dbReference>
<name>A0A2L0EZV6_SORCE</name>
<evidence type="ECO:0000256" key="2">
    <source>
        <dbReference type="ARBA" id="ARBA00022840"/>
    </source>
</evidence>
<gene>
    <name evidence="8" type="primary">ompR</name>
    <name evidence="8" type="ORF">SOCE26_062830</name>
</gene>
<dbReference type="FunFam" id="3.40.50.300:FF:000006">
    <property type="entry name" value="DNA-binding transcriptional regulator NtrC"/>
    <property type="match status" value="1"/>
</dbReference>
<dbReference type="SMART" id="SM00382">
    <property type="entry name" value="AAA"/>
    <property type="match status" value="1"/>
</dbReference>
<keyword evidence="2" id="KW-0067">ATP-binding</keyword>
<evidence type="ECO:0000256" key="6">
    <source>
        <dbReference type="ARBA" id="ARBA00023163"/>
    </source>
</evidence>
<dbReference type="Pfam" id="PF00158">
    <property type="entry name" value="Sigma54_activat"/>
    <property type="match status" value="1"/>
</dbReference>
<dbReference type="InterPro" id="IPR003018">
    <property type="entry name" value="GAF"/>
</dbReference>
<dbReference type="InterPro" id="IPR003593">
    <property type="entry name" value="AAA+_ATPase"/>
</dbReference>
<dbReference type="GO" id="GO:0006355">
    <property type="term" value="P:regulation of DNA-templated transcription"/>
    <property type="evidence" value="ECO:0007669"/>
    <property type="project" value="InterPro"/>
</dbReference>
<dbReference type="Pfam" id="PF25601">
    <property type="entry name" value="AAA_lid_14"/>
    <property type="match status" value="1"/>
</dbReference>
<evidence type="ECO:0000256" key="4">
    <source>
        <dbReference type="ARBA" id="ARBA00023125"/>
    </source>
</evidence>
<keyword evidence="4" id="KW-0238">DNA-binding</keyword>
<dbReference type="InterPro" id="IPR025944">
    <property type="entry name" value="Sigma_54_int_dom_CS"/>
</dbReference>
<dbReference type="RefSeq" id="WP_104983282.1">
    <property type="nucleotide sequence ID" value="NZ_CP012673.1"/>
</dbReference>
<feature type="domain" description="Sigma-54 factor interaction" evidence="7">
    <location>
        <begin position="177"/>
        <end position="406"/>
    </location>
</feature>
<dbReference type="InterPro" id="IPR002078">
    <property type="entry name" value="Sigma_54_int"/>
</dbReference>
<keyword evidence="3" id="KW-0805">Transcription regulation</keyword>
<keyword evidence="1" id="KW-0547">Nucleotide-binding</keyword>
<evidence type="ECO:0000259" key="7">
    <source>
        <dbReference type="PROSITE" id="PS50045"/>
    </source>
</evidence>
<dbReference type="EMBL" id="CP012673">
    <property type="protein sequence ID" value="AUX44815.1"/>
    <property type="molecule type" value="Genomic_DNA"/>
</dbReference>